<evidence type="ECO:0000256" key="1">
    <source>
        <dbReference type="SAM" id="MobiDB-lite"/>
    </source>
</evidence>
<dbReference type="AlphaFoldDB" id="A0A9P1DLX5"/>
<keyword evidence="4" id="KW-1185">Reference proteome</keyword>
<reference evidence="3 4" key="2">
    <citation type="submission" date="2024-05" db="EMBL/GenBank/DDBJ databases">
        <authorList>
            <person name="Chen Y."/>
            <person name="Shah S."/>
            <person name="Dougan E. K."/>
            <person name="Thang M."/>
            <person name="Chan C."/>
        </authorList>
    </citation>
    <scope>NUCLEOTIDE SEQUENCE [LARGE SCALE GENOMIC DNA]</scope>
</reference>
<feature type="compositionally biased region" description="Basic residues" evidence="1">
    <location>
        <begin position="18"/>
        <end position="28"/>
    </location>
</feature>
<reference evidence="2" key="1">
    <citation type="submission" date="2022-10" db="EMBL/GenBank/DDBJ databases">
        <authorList>
            <person name="Chen Y."/>
            <person name="Dougan E. K."/>
            <person name="Chan C."/>
            <person name="Rhodes N."/>
            <person name="Thang M."/>
        </authorList>
    </citation>
    <scope>NUCLEOTIDE SEQUENCE</scope>
</reference>
<gene>
    <name evidence="2" type="ORF">C1SCF055_LOCUS36921</name>
</gene>
<evidence type="ECO:0000313" key="3">
    <source>
        <dbReference type="EMBL" id="CAL4799104.1"/>
    </source>
</evidence>
<comment type="caution">
    <text evidence="2">The sequence shown here is derived from an EMBL/GenBank/DDBJ whole genome shotgun (WGS) entry which is preliminary data.</text>
</comment>
<organism evidence="2">
    <name type="scientific">Cladocopium goreaui</name>
    <dbReference type="NCBI Taxonomy" id="2562237"/>
    <lineage>
        <taxon>Eukaryota</taxon>
        <taxon>Sar</taxon>
        <taxon>Alveolata</taxon>
        <taxon>Dinophyceae</taxon>
        <taxon>Suessiales</taxon>
        <taxon>Symbiodiniaceae</taxon>
        <taxon>Cladocopium</taxon>
    </lineage>
</organism>
<accession>A0A9P1DLX5</accession>
<evidence type="ECO:0000313" key="2">
    <source>
        <dbReference type="EMBL" id="CAI4011792.1"/>
    </source>
</evidence>
<proteinExistence type="predicted"/>
<name>A0A9P1DLX5_9DINO</name>
<evidence type="ECO:0000313" key="4">
    <source>
        <dbReference type="Proteomes" id="UP001152797"/>
    </source>
</evidence>
<sequence length="66" mass="6903">MNMGMPTMKAPGNESGKPRKPIRGRLKTLGRTPIGAMDATTGSMAVHRSATGKKTGKGLLQNVPRG</sequence>
<dbReference type="EMBL" id="CAMXCT020005231">
    <property type="protein sequence ID" value="CAL1165167.1"/>
    <property type="molecule type" value="Genomic_DNA"/>
</dbReference>
<feature type="region of interest" description="Disordered" evidence="1">
    <location>
        <begin position="1"/>
        <end position="66"/>
    </location>
</feature>
<dbReference type="Proteomes" id="UP001152797">
    <property type="component" value="Unassembled WGS sequence"/>
</dbReference>
<dbReference type="EMBL" id="CAMXCT010005231">
    <property type="protein sequence ID" value="CAI4011792.1"/>
    <property type="molecule type" value="Genomic_DNA"/>
</dbReference>
<protein>
    <submittedName>
        <fullName evidence="2">Uncharacterized protein</fullName>
    </submittedName>
</protein>
<dbReference type="EMBL" id="CAMXCT030005231">
    <property type="protein sequence ID" value="CAL4799104.1"/>
    <property type="molecule type" value="Genomic_DNA"/>
</dbReference>